<sequence length="118" mass="12841">MGVVRVRSDERPWLCHELVVLSTWAERLRGLLGTDEGAAPVMLLRCGSVHTFGMSYPIDVAFVGERGEVLEVRRGVGPGEFLSSPGAECTIERPANGGRWVEEGEHLWVVSLSVPPAT</sequence>
<organism evidence="1 2">
    <name type="scientific">Thermophilibacter provencensis</name>
    <dbReference type="NCBI Taxonomy" id="1852386"/>
    <lineage>
        <taxon>Bacteria</taxon>
        <taxon>Bacillati</taxon>
        <taxon>Actinomycetota</taxon>
        <taxon>Coriobacteriia</taxon>
        <taxon>Coriobacteriales</taxon>
        <taxon>Atopobiaceae</taxon>
        <taxon>Thermophilibacter</taxon>
    </lineage>
</organism>
<dbReference type="Proteomes" id="UP000697330">
    <property type="component" value="Unassembled WGS sequence"/>
</dbReference>
<proteinExistence type="predicted"/>
<dbReference type="RefSeq" id="WP_200799584.1">
    <property type="nucleotide sequence ID" value="NZ_CALUGK010000002.1"/>
</dbReference>
<dbReference type="EMBL" id="DYWQ01000166">
    <property type="protein sequence ID" value="HJF46242.1"/>
    <property type="molecule type" value="Genomic_DNA"/>
</dbReference>
<accession>A0A921GH51</accession>
<reference evidence="1" key="2">
    <citation type="submission" date="2021-09" db="EMBL/GenBank/DDBJ databases">
        <authorList>
            <person name="Gilroy R."/>
        </authorList>
    </citation>
    <scope>NUCLEOTIDE SEQUENCE</scope>
    <source>
        <strain evidence="1">CHK124-7917</strain>
    </source>
</reference>
<reference evidence="1" key="1">
    <citation type="journal article" date="2021" name="PeerJ">
        <title>Extensive microbial diversity within the chicken gut microbiome revealed by metagenomics and culture.</title>
        <authorList>
            <person name="Gilroy R."/>
            <person name="Ravi A."/>
            <person name="Getino M."/>
            <person name="Pursley I."/>
            <person name="Horton D.L."/>
            <person name="Alikhan N.F."/>
            <person name="Baker D."/>
            <person name="Gharbi K."/>
            <person name="Hall N."/>
            <person name="Watson M."/>
            <person name="Adriaenssens E.M."/>
            <person name="Foster-Nyarko E."/>
            <person name="Jarju S."/>
            <person name="Secka A."/>
            <person name="Antonio M."/>
            <person name="Oren A."/>
            <person name="Chaudhuri R.R."/>
            <person name="La Ragione R."/>
            <person name="Hildebrand F."/>
            <person name="Pallen M.J."/>
        </authorList>
    </citation>
    <scope>NUCLEOTIDE SEQUENCE</scope>
    <source>
        <strain evidence="1">CHK124-7917</strain>
    </source>
</reference>
<name>A0A921GH51_9ACTN</name>
<dbReference type="AlphaFoldDB" id="A0A921GH51"/>
<dbReference type="InterPro" id="IPR038695">
    <property type="entry name" value="Saro_0823-like_sf"/>
</dbReference>
<evidence type="ECO:0000313" key="1">
    <source>
        <dbReference type="EMBL" id="HJF46242.1"/>
    </source>
</evidence>
<gene>
    <name evidence="1" type="ORF">K8U72_10780</name>
</gene>
<evidence type="ECO:0000313" key="2">
    <source>
        <dbReference type="Proteomes" id="UP000697330"/>
    </source>
</evidence>
<protein>
    <submittedName>
        <fullName evidence="1">DUF192 domain-containing protein</fullName>
    </submittedName>
</protein>
<comment type="caution">
    <text evidence="1">The sequence shown here is derived from an EMBL/GenBank/DDBJ whole genome shotgun (WGS) entry which is preliminary data.</text>
</comment>
<dbReference type="Gene3D" id="2.60.120.1140">
    <property type="entry name" value="Protein of unknown function DUF192"/>
    <property type="match status" value="1"/>
</dbReference>